<reference evidence="7 8" key="1">
    <citation type="submission" date="2017-11" db="EMBL/GenBank/DDBJ databases">
        <title>Comparitive Functional Genomics of Dry Heat Resistant strains isolated from the Viking Spacecraft.</title>
        <authorList>
            <person name="Seuylemezian A."/>
            <person name="Cooper K."/>
            <person name="Vaishampayan P."/>
        </authorList>
    </citation>
    <scope>NUCLEOTIDE SEQUENCE [LARGE SCALE GENOMIC DNA]</scope>
    <source>
        <strain evidence="7 8">V1-29</strain>
    </source>
</reference>
<keyword evidence="5 6" id="KW-0472">Membrane</keyword>
<feature type="transmembrane region" description="Helical" evidence="6">
    <location>
        <begin position="123"/>
        <end position="145"/>
    </location>
</feature>
<accession>A0A2N5MBP7</accession>
<gene>
    <name evidence="7" type="ORF">CUU66_01115</name>
</gene>
<feature type="transmembrane region" description="Helical" evidence="6">
    <location>
        <begin position="269"/>
        <end position="291"/>
    </location>
</feature>
<evidence type="ECO:0000256" key="5">
    <source>
        <dbReference type="ARBA" id="ARBA00023136"/>
    </source>
</evidence>
<evidence type="ECO:0000256" key="1">
    <source>
        <dbReference type="ARBA" id="ARBA00004651"/>
    </source>
</evidence>
<evidence type="ECO:0000256" key="3">
    <source>
        <dbReference type="ARBA" id="ARBA00022692"/>
    </source>
</evidence>
<protein>
    <submittedName>
        <fullName evidence="7">Uncharacterized protein</fullName>
    </submittedName>
</protein>
<comment type="subcellular location">
    <subcellularLocation>
        <location evidence="1">Cell membrane</location>
        <topology evidence="1">Multi-pass membrane protein</topology>
    </subcellularLocation>
</comment>
<sequence>MKISNSRAIVKNMSVTLLYQAVSISFGFLLPKMLLETYGPSIHGLTSTIANTMNYIMLLNAGLTTAAIQSLYKPISENNTKSLNQVYNAIKNFYFKTGLAFVIAVLAVAFILPMIIGSEVDKSIVFFLMIIMGMEQILDCFLISSSRALLQADQKMYITYRINILAFLMRGIIQIILISNEASIIFVQVVLPSLVLFRFIFMNWFIKNNYPMLDSKVKQDRSALSKRWSAFVHQISGLILNSTDVIILTIFINQITVSIYSVYQLVVSYLYSFLLTIFSTSSVASFGNLIAKGDQNIRKRYNQFELIFFMVISILFSVSAVMILPFVSLYTSGVNEVNYVDKILGLLFITIGLFNSLRVPALTIIDAAGHYKETQNRAIIEMLINISVSLILVNFLGIYGILIGTIAAFLYRTTDMIIYANKYIIKQKQYKSFSRVLLVFLLIIINLFIFKYLVIWEVTNWLEWIIQASIATIISIITTIVLNYIKERNAILELFKTVMNLIKFK</sequence>
<evidence type="ECO:0000256" key="6">
    <source>
        <dbReference type="SAM" id="Phobius"/>
    </source>
</evidence>
<evidence type="ECO:0000256" key="2">
    <source>
        <dbReference type="ARBA" id="ARBA00022475"/>
    </source>
</evidence>
<evidence type="ECO:0000256" key="4">
    <source>
        <dbReference type="ARBA" id="ARBA00022989"/>
    </source>
</evidence>
<dbReference type="InterPro" id="IPR050833">
    <property type="entry name" value="Poly_Biosynth_Transport"/>
</dbReference>
<feature type="transmembrane region" description="Helical" evidence="6">
    <location>
        <begin position="461"/>
        <end position="485"/>
    </location>
</feature>
<organism evidence="7 8">
    <name type="scientific">Peribacillus deserti</name>
    <dbReference type="NCBI Taxonomy" id="673318"/>
    <lineage>
        <taxon>Bacteria</taxon>
        <taxon>Bacillati</taxon>
        <taxon>Bacillota</taxon>
        <taxon>Bacilli</taxon>
        <taxon>Bacillales</taxon>
        <taxon>Bacillaceae</taxon>
        <taxon>Peribacillus</taxon>
    </lineage>
</organism>
<dbReference type="OrthoDB" id="8609648at2"/>
<name>A0A2N5MBP7_9BACI</name>
<evidence type="ECO:0000313" key="8">
    <source>
        <dbReference type="Proteomes" id="UP000234748"/>
    </source>
</evidence>
<feature type="transmembrane region" description="Helical" evidence="6">
    <location>
        <begin position="157"/>
        <end position="178"/>
    </location>
</feature>
<feature type="transmembrane region" description="Helical" evidence="6">
    <location>
        <begin position="245"/>
        <end position="263"/>
    </location>
</feature>
<feature type="transmembrane region" description="Helical" evidence="6">
    <location>
        <begin position="12"/>
        <end position="35"/>
    </location>
</feature>
<dbReference type="EMBL" id="PGUY01000002">
    <property type="protein sequence ID" value="PLT31792.1"/>
    <property type="molecule type" value="Genomic_DNA"/>
</dbReference>
<dbReference type="PANTHER" id="PTHR30250">
    <property type="entry name" value="PST FAMILY PREDICTED COLANIC ACID TRANSPORTER"/>
    <property type="match status" value="1"/>
</dbReference>
<comment type="caution">
    <text evidence="7">The sequence shown here is derived from an EMBL/GenBank/DDBJ whole genome shotgun (WGS) entry which is preliminary data.</text>
</comment>
<proteinExistence type="predicted"/>
<dbReference type="GO" id="GO:0005886">
    <property type="term" value="C:plasma membrane"/>
    <property type="evidence" value="ECO:0007669"/>
    <property type="project" value="UniProtKB-SubCell"/>
</dbReference>
<keyword evidence="8" id="KW-1185">Reference proteome</keyword>
<dbReference type="PANTHER" id="PTHR30250:SF26">
    <property type="entry name" value="PSMA PROTEIN"/>
    <property type="match status" value="1"/>
</dbReference>
<dbReference type="Proteomes" id="UP000234748">
    <property type="component" value="Unassembled WGS sequence"/>
</dbReference>
<feature type="transmembrane region" description="Helical" evidence="6">
    <location>
        <begin position="93"/>
        <end position="117"/>
    </location>
</feature>
<keyword evidence="3 6" id="KW-0812">Transmembrane</keyword>
<keyword evidence="2" id="KW-1003">Cell membrane</keyword>
<keyword evidence="4 6" id="KW-1133">Transmembrane helix</keyword>
<dbReference type="AlphaFoldDB" id="A0A2N5MBP7"/>
<feature type="transmembrane region" description="Helical" evidence="6">
    <location>
        <begin position="184"/>
        <end position="206"/>
    </location>
</feature>
<evidence type="ECO:0000313" key="7">
    <source>
        <dbReference type="EMBL" id="PLT31792.1"/>
    </source>
</evidence>
<feature type="transmembrane region" description="Helical" evidence="6">
    <location>
        <begin position="303"/>
        <end position="327"/>
    </location>
</feature>
<feature type="transmembrane region" description="Helical" evidence="6">
    <location>
        <begin position="436"/>
        <end position="455"/>
    </location>
</feature>
<feature type="transmembrane region" description="Helical" evidence="6">
    <location>
        <begin position="55"/>
        <end position="72"/>
    </location>
</feature>
<dbReference type="RefSeq" id="WP_101639840.1">
    <property type="nucleotide sequence ID" value="NZ_PGUY01000002.1"/>
</dbReference>